<protein>
    <submittedName>
        <fullName evidence="6">14-3-3-like protein B</fullName>
    </submittedName>
</protein>
<evidence type="ECO:0000256" key="2">
    <source>
        <dbReference type="PIRSR" id="PIRSR000868-1"/>
    </source>
</evidence>
<reference evidence="6" key="2">
    <citation type="journal article" date="2023" name="Science">
        <title>Genomic signatures of disease resistance in endangered staghorn corals.</title>
        <authorList>
            <person name="Vollmer S.V."/>
            <person name="Selwyn J.D."/>
            <person name="Despard B.A."/>
            <person name="Roesel C.L."/>
        </authorList>
    </citation>
    <scope>NUCLEOTIDE SEQUENCE</scope>
    <source>
        <strain evidence="6">K2</strain>
    </source>
</reference>
<evidence type="ECO:0000256" key="3">
    <source>
        <dbReference type="RuleBase" id="RU003466"/>
    </source>
</evidence>
<sequence length="254" mass="28962">MGDKEQNIFMAKLAEQAERYEEMAEYMKKVAKDSETELSVEERNLLSVAYKNVIGARRAAWRILSSLESRADKNKETIVKYKENIEKELTKICSEILEVLKDVLIPKSTTEESKVFFYKMTGDYHRYGAEITKDTGNKGADDDACDKARKAYEEASAIAEKLPSTHPIRLGLALNFSVFYYELLNDPTKACKLAKDSFDQAIAELDNLSEDSYKDSTLIMQLLRDNLTLWTSETSDKNEDNEDTKVEDIEDSAQ</sequence>
<accession>A0AAD9V224</accession>
<feature type="compositionally biased region" description="Basic and acidic residues" evidence="4">
    <location>
        <begin position="234"/>
        <end position="247"/>
    </location>
</feature>
<evidence type="ECO:0000313" key="6">
    <source>
        <dbReference type="EMBL" id="KAK2558316.1"/>
    </source>
</evidence>
<proteinExistence type="inferred from homology"/>
<dbReference type="EMBL" id="JARQWQ010000045">
    <property type="protein sequence ID" value="KAK2558316.1"/>
    <property type="molecule type" value="Genomic_DNA"/>
</dbReference>
<dbReference type="CDD" id="cd08774">
    <property type="entry name" value="14-3-3"/>
    <property type="match status" value="1"/>
</dbReference>
<keyword evidence="7" id="KW-1185">Reference proteome</keyword>
<dbReference type="SMART" id="SM00101">
    <property type="entry name" value="14_3_3"/>
    <property type="match status" value="1"/>
</dbReference>
<reference evidence="6" key="1">
    <citation type="journal article" date="2023" name="G3 (Bethesda)">
        <title>Whole genome assembly and annotation of the endangered Caribbean coral Acropora cervicornis.</title>
        <authorList>
            <person name="Selwyn J.D."/>
            <person name="Vollmer S.V."/>
        </authorList>
    </citation>
    <scope>NUCLEOTIDE SEQUENCE</scope>
    <source>
        <strain evidence="6">K2</strain>
    </source>
</reference>
<dbReference type="InterPro" id="IPR023410">
    <property type="entry name" value="14-3-3_domain"/>
</dbReference>
<comment type="caution">
    <text evidence="6">The sequence shown here is derived from an EMBL/GenBank/DDBJ whole genome shotgun (WGS) entry which is preliminary data.</text>
</comment>
<evidence type="ECO:0000256" key="1">
    <source>
        <dbReference type="ARBA" id="ARBA00006141"/>
    </source>
</evidence>
<dbReference type="PROSITE" id="PS00797">
    <property type="entry name" value="1433_2"/>
    <property type="match status" value="1"/>
</dbReference>
<dbReference type="InterPro" id="IPR000308">
    <property type="entry name" value="14-3-3"/>
</dbReference>
<name>A0AAD9V224_ACRCE</name>
<dbReference type="PIRSF" id="PIRSF000868">
    <property type="entry name" value="14-3-3"/>
    <property type="match status" value="1"/>
</dbReference>
<dbReference type="Proteomes" id="UP001249851">
    <property type="component" value="Unassembled WGS sequence"/>
</dbReference>
<comment type="similarity">
    <text evidence="1 3">Belongs to the 14-3-3 family.</text>
</comment>
<dbReference type="SUPFAM" id="SSF48445">
    <property type="entry name" value="14-3-3 protein"/>
    <property type="match status" value="1"/>
</dbReference>
<feature type="region of interest" description="Disordered" evidence="4">
    <location>
        <begin position="231"/>
        <end position="254"/>
    </location>
</feature>
<organism evidence="6 7">
    <name type="scientific">Acropora cervicornis</name>
    <name type="common">Staghorn coral</name>
    <dbReference type="NCBI Taxonomy" id="6130"/>
    <lineage>
        <taxon>Eukaryota</taxon>
        <taxon>Metazoa</taxon>
        <taxon>Cnidaria</taxon>
        <taxon>Anthozoa</taxon>
        <taxon>Hexacorallia</taxon>
        <taxon>Scleractinia</taxon>
        <taxon>Astrocoeniina</taxon>
        <taxon>Acroporidae</taxon>
        <taxon>Acropora</taxon>
    </lineage>
</organism>
<evidence type="ECO:0000259" key="5">
    <source>
        <dbReference type="SMART" id="SM00101"/>
    </source>
</evidence>
<dbReference type="InterPro" id="IPR036815">
    <property type="entry name" value="14-3-3_dom_sf"/>
</dbReference>
<evidence type="ECO:0000313" key="7">
    <source>
        <dbReference type="Proteomes" id="UP001249851"/>
    </source>
</evidence>
<feature type="site" description="Interaction with phosphoserine on interacting protein" evidence="2">
    <location>
        <position position="58"/>
    </location>
</feature>
<gene>
    <name evidence="6" type="ORF">P5673_019443</name>
</gene>
<dbReference type="Pfam" id="PF00244">
    <property type="entry name" value="14-3-3"/>
    <property type="match status" value="1"/>
</dbReference>
<evidence type="ECO:0000256" key="4">
    <source>
        <dbReference type="SAM" id="MobiDB-lite"/>
    </source>
</evidence>
<feature type="site" description="Interaction with phosphoserine on interacting protein" evidence="2">
    <location>
        <position position="126"/>
    </location>
</feature>
<dbReference type="PANTHER" id="PTHR18860">
    <property type="entry name" value="14-3-3 PROTEIN"/>
    <property type="match status" value="1"/>
</dbReference>
<dbReference type="InterPro" id="IPR023409">
    <property type="entry name" value="14-3-3_CS"/>
</dbReference>
<dbReference type="PROSITE" id="PS00796">
    <property type="entry name" value="1433_1"/>
    <property type="match status" value="1"/>
</dbReference>
<dbReference type="Gene3D" id="1.20.190.20">
    <property type="entry name" value="14-3-3 domain"/>
    <property type="match status" value="1"/>
</dbReference>
<dbReference type="AlphaFoldDB" id="A0AAD9V224"/>
<feature type="domain" description="14-3-3" evidence="5">
    <location>
        <begin position="4"/>
        <end position="244"/>
    </location>
</feature>
<dbReference type="PRINTS" id="PR00305">
    <property type="entry name" value="1433ZETA"/>
</dbReference>